<evidence type="ECO:0000313" key="4">
    <source>
        <dbReference type="EMBL" id="URN93888.1"/>
    </source>
</evidence>
<evidence type="ECO:0000256" key="1">
    <source>
        <dbReference type="ARBA" id="ARBA00007169"/>
    </source>
</evidence>
<dbReference type="SUPFAM" id="SSF53474">
    <property type="entry name" value="alpha/beta-Hydrolases"/>
    <property type="match status" value="1"/>
</dbReference>
<comment type="similarity">
    <text evidence="1">Belongs to the thioesterase family.</text>
</comment>
<evidence type="ECO:0000259" key="3">
    <source>
        <dbReference type="SMART" id="SM00824"/>
    </source>
</evidence>
<dbReference type="GO" id="GO:0016787">
    <property type="term" value="F:hydrolase activity"/>
    <property type="evidence" value="ECO:0007669"/>
    <property type="project" value="UniProtKB-KW"/>
</dbReference>
<dbReference type="AlphaFoldDB" id="A0A9J6ZD96"/>
<dbReference type="PANTHER" id="PTHR11487:SF0">
    <property type="entry name" value="S-ACYL FATTY ACID SYNTHASE THIOESTERASE, MEDIUM CHAIN"/>
    <property type="match status" value="1"/>
</dbReference>
<dbReference type="Proteomes" id="UP001056756">
    <property type="component" value="Chromosome"/>
</dbReference>
<dbReference type="PANTHER" id="PTHR11487">
    <property type="entry name" value="THIOESTERASE"/>
    <property type="match status" value="1"/>
</dbReference>
<dbReference type="InterPro" id="IPR012223">
    <property type="entry name" value="TEII"/>
</dbReference>
<gene>
    <name evidence="4" type="ORF">NAG76_18985</name>
</gene>
<sequence length="242" mass="27357">MKNLIKVLNPTSSRKYLICIPYAGGNSIAFKPIQLKLGGDWQVISLDPPGHGSNADPLINNLEMLVQLYIERLRSYFQYPYVLFGHSMGGIIAHRMAQVLELEGMPPAAVIVSGSVAPDRYNKHTIYRDDESLLAHVTSFGGIPDELLQYSPFMDYYLPVIRADYEALRTYVCPSDYRLISPLYVFYGTEDHIFTNEDTTAWLKWARQMECVAFTGGHLFLVDQIDELTARISAILNDVITI</sequence>
<reference evidence="4" key="1">
    <citation type="submission" date="2022-05" db="EMBL/GenBank/DDBJ databases">
        <title>Novel bacterial taxa in a minimal lignocellulolytic consortium and its capacity to transform plastics disclosed by genome-resolved metagenomics.</title>
        <authorList>
            <person name="Rodriguez C.A.D."/>
            <person name="Diaz-Garcia L."/>
            <person name="Herrera K."/>
            <person name="Tarazona N.A."/>
            <person name="Sproer C."/>
            <person name="Overmann J."/>
            <person name="Jimenez D.J."/>
        </authorList>
    </citation>
    <scope>NUCLEOTIDE SEQUENCE</scope>
    <source>
        <strain evidence="4">MAG5</strain>
    </source>
</reference>
<name>A0A9J6ZD96_9BACL</name>
<dbReference type="Gene3D" id="3.40.50.1820">
    <property type="entry name" value="alpha/beta hydrolase"/>
    <property type="match status" value="1"/>
</dbReference>
<proteinExistence type="inferred from homology"/>
<dbReference type="SMART" id="SM00824">
    <property type="entry name" value="PKS_TE"/>
    <property type="match status" value="1"/>
</dbReference>
<dbReference type="KEGG" id="plig:NAG76_18985"/>
<dbReference type="Pfam" id="PF00975">
    <property type="entry name" value="Thioesterase"/>
    <property type="match status" value="1"/>
</dbReference>
<dbReference type="InterPro" id="IPR029058">
    <property type="entry name" value="AB_hydrolase_fold"/>
</dbReference>
<evidence type="ECO:0000313" key="5">
    <source>
        <dbReference type="Proteomes" id="UP001056756"/>
    </source>
</evidence>
<dbReference type="InterPro" id="IPR020802">
    <property type="entry name" value="TesA-like"/>
</dbReference>
<dbReference type="GO" id="GO:0008610">
    <property type="term" value="P:lipid biosynthetic process"/>
    <property type="evidence" value="ECO:0007669"/>
    <property type="project" value="TreeGrafter"/>
</dbReference>
<keyword evidence="2 4" id="KW-0378">Hydrolase</keyword>
<organism evidence="4 5">
    <name type="scientific">Candidatus Pristimantibacillus lignocellulolyticus</name>
    <dbReference type="NCBI Taxonomy" id="2994561"/>
    <lineage>
        <taxon>Bacteria</taxon>
        <taxon>Bacillati</taxon>
        <taxon>Bacillota</taxon>
        <taxon>Bacilli</taxon>
        <taxon>Bacillales</taxon>
        <taxon>Paenibacillaceae</taxon>
        <taxon>Candidatus Pristimantibacillus</taxon>
    </lineage>
</organism>
<feature type="domain" description="Thioesterase TesA-like" evidence="3">
    <location>
        <begin position="18"/>
        <end position="229"/>
    </location>
</feature>
<protein>
    <submittedName>
        <fullName evidence="4">Alpha/beta fold hydrolase</fullName>
    </submittedName>
</protein>
<evidence type="ECO:0000256" key="2">
    <source>
        <dbReference type="ARBA" id="ARBA00022801"/>
    </source>
</evidence>
<accession>A0A9J6ZD96</accession>
<dbReference type="InterPro" id="IPR001031">
    <property type="entry name" value="Thioesterase"/>
</dbReference>
<dbReference type="EMBL" id="CP097899">
    <property type="protein sequence ID" value="URN93888.1"/>
    <property type="molecule type" value="Genomic_DNA"/>
</dbReference>